<dbReference type="AlphaFoldDB" id="A0A6J8CY15"/>
<dbReference type="Gene3D" id="2.60.40.10">
    <property type="entry name" value="Immunoglobulins"/>
    <property type="match status" value="3"/>
</dbReference>
<protein>
    <recommendedName>
        <fullName evidence="8">Ig-like domain-containing protein</fullName>
    </recommendedName>
</protein>
<dbReference type="OrthoDB" id="9972932at2759"/>
<dbReference type="InterPro" id="IPR003598">
    <property type="entry name" value="Ig_sub2"/>
</dbReference>
<evidence type="ECO:0000256" key="7">
    <source>
        <dbReference type="SAM" id="Phobius"/>
    </source>
</evidence>
<comment type="subcellular location">
    <subcellularLocation>
        <location evidence="1">Membrane</location>
        <topology evidence="1">Single-pass type I membrane protein</topology>
    </subcellularLocation>
</comment>
<dbReference type="InterPro" id="IPR013783">
    <property type="entry name" value="Ig-like_fold"/>
</dbReference>
<organism evidence="9 10">
    <name type="scientific">Mytilus coruscus</name>
    <name type="common">Sea mussel</name>
    <dbReference type="NCBI Taxonomy" id="42192"/>
    <lineage>
        <taxon>Eukaryota</taxon>
        <taxon>Metazoa</taxon>
        <taxon>Spiralia</taxon>
        <taxon>Lophotrochozoa</taxon>
        <taxon>Mollusca</taxon>
        <taxon>Bivalvia</taxon>
        <taxon>Autobranchia</taxon>
        <taxon>Pteriomorphia</taxon>
        <taxon>Mytilida</taxon>
        <taxon>Mytiloidea</taxon>
        <taxon>Mytilidae</taxon>
        <taxon>Mytilinae</taxon>
        <taxon>Mytilus</taxon>
    </lineage>
</organism>
<evidence type="ECO:0000313" key="9">
    <source>
        <dbReference type="EMBL" id="CAC5399800.1"/>
    </source>
</evidence>
<gene>
    <name evidence="9" type="ORF">MCOR_34032</name>
</gene>
<evidence type="ECO:0000313" key="10">
    <source>
        <dbReference type="Proteomes" id="UP000507470"/>
    </source>
</evidence>
<dbReference type="InterPro" id="IPR003599">
    <property type="entry name" value="Ig_sub"/>
</dbReference>
<dbReference type="SMART" id="SM00060">
    <property type="entry name" value="FN3"/>
    <property type="match status" value="1"/>
</dbReference>
<evidence type="ECO:0000256" key="5">
    <source>
        <dbReference type="ARBA" id="ARBA00023319"/>
    </source>
</evidence>
<dbReference type="InterPro" id="IPR003961">
    <property type="entry name" value="FN3_dom"/>
</dbReference>
<feature type="compositionally biased region" description="Polar residues" evidence="6">
    <location>
        <begin position="407"/>
        <end position="418"/>
    </location>
</feature>
<dbReference type="SMART" id="SM00408">
    <property type="entry name" value="IGc2"/>
    <property type="match status" value="2"/>
</dbReference>
<keyword evidence="5" id="KW-0393">Immunoglobulin domain</keyword>
<dbReference type="PROSITE" id="PS50835">
    <property type="entry name" value="IG_LIKE"/>
    <property type="match status" value="2"/>
</dbReference>
<evidence type="ECO:0000256" key="6">
    <source>
        <dbReference type="SAM" id="MobiDB-lite"/>
    </source>
</evidence>
<keyword evidence="2 7" id="KW-0472">Membrane</keyword>
<proteinExistence type="predicted"/>
<keyword evidence="3" id="KW-1015">Disulfide bond</keyword>
<keyword evidence="4" id="KW-0325">Glycoprotein</keyword>
<dbReference type="SUPFAM" id="SSF48726">
    <property type="entry name" value="Immunoglobulin"/>
    <property type="match status" value="2"/>
</dbReference>
<dbReference type="EMBL" id="CACVKT020006091">
    <property type="protein sequence ID" value="CAC5399800.1"/>
    <property type="molecule type" value="Genomic_DNA"/>
</dbReference>
<dbReference type="InterPro" id="IPR051275">
    <property type="entry name" value="Cell_adhesion_signaling"/>
</dbReference>
<evidence type="ECO:0000259" key="8">
    <source>
        <dbReference type="PROSITE" id="PS50835"/>
    </source>
</evidence>
<dbReference type="InterPro" id="IPR036179">
    <property type="entry name" value="Ig-like_dom_sf"/>
</dbReference>
<evidence type="ECO:0000256" key="4">
    <source>
        <dbReference type="ARBA" id="ARBA00023180"/>
    </source>
</evidence>
<dbReference type="Pfam" id="PF13927">
    <property type="entry name" value="Ig_3"/>
    <property type="match status" value="2"/>
</dbReference>
<feature type="domain" description="Ig-like" evidence="8">
    <location>
        <begin position="79"/>
        <end position="167"/>
    </location>
</feature>
<evidence type="ECO:0000256" key="3">
    <source>
        <dbReference type="ARBA" id="ARBA00023157"/>
    </source>
</evidence>
<dbReference type="CDD" id="cd00096">
    <property type="entry name" value="Ig"/>
    <property type="match status" value="1"/>
</dbReference>
<accession>A0A6J8CY15</accession>
<name>A0A6J8CY15_MYTCO</name>
<feature type="compositionally biased region" description="Polar residues" evidence="6">
    <location>
        <begin position="453"/>
        <end position="464"/>
    </location>
</feature>
<evidence type="ECO:0000256" key="1">
    <source>
        <dbReference type="ARBA" id="ARBA00004479"/>
    </source>
</evidence>
<dbReference type="PANTHER" id="PTHR11640">
    <property type="entry name" value="NEPHRIN"/>
    <property type="match status" value="1"/>
</dbReference>
<dbReference type="CDD" id="cd00063">
    <property type="entry name" value="FN3"/>
    <property type="match status" value="1"/>
</dbReference>
<dbReference type="SMART" id="SM00409">
    <property type="entry name" value="IG"/>
    <property type="match status" value="2"/>
</dbReference>
<keyword evidence="7" id="KW-0812">Transmembrane</keyword>
<dbReference type="SUPFAM" id="SSF49265">
    <property type="entry name" value="Fibronectin type III"/>
    <property type="match status" value="1"/>
</dbReference>
<dbReference type="InterPro" id="IPR036116">
    <property type="entry name" value="FN3_sf"/>
</dbReference>
<keyword evidence="7" id="KW-1133">Transmembrane helix</keyword>
<feature type="region of interest" description="Disordered" evidence="6">
    <location>
        <begin position="449"/>
        <end position="490"/>
    </location>
</feature>
<feature type="transmembrane region" description="Helical" evidence="7">
    <location>
        <begin position="375"/>
        <end position="398"/>
    </location>
</feature>
<dbReference type="InterPro" id="IPR007110">
    <property type="entry name" value="Ig-like_dom"/>
</dbReference>
<sequence length="516" mass="59656">MEIIEGQPLTIECKVNSYPHPTQIKWRKKSDVTNDVISASSTLHINVMTRKDTGVYLCQVINSVGTGEKDIRIVVLYPPDLYIQYENYTQEEEERVLTCNANGVPEKYLFYEWEHKSDHGNHIRFLIGSQDGVLHLPTYNIKQMRYQDNGYYKCTVTNGITDSPPIFVADNSKEIFGEYQKAVSMHVNVYSNPKYTILDIVDHSGHYITAGKHIKIIKGYTSTTDMFHGTRIHLKGYKVTVNIERLTDEYLQDYTFRVKNEFGRSRHSITVRRASTPDIPLNVTTTLVRNDVRVEWVRNFNGGYRQCFFIEYRHEIGWKRVQSFNCTTEDIISWTIPNLHSNNIYMFRMFSRNRIGDSNRTEEIAVKIGSENNIIFYYAMVGSAPATLILVMAIGAFVRRLRRPKKNTSIQQDPSQNEPLEARPYGPYDEINEDEIIDNVAFNPDQETDVNSEYEQPVNFSTIKSESDSSRSSSNGESNEEDINENHTFTKDVCLNSYEHLTDERQPNSPYTTLTH</sequence>
<feature type="domain" description="Ig-like" evidence="8">
    <location>
        <begin position="1"/>
        <end position="74"/>
    </location>
</feature>
<evidence type="ECO:0000256" key="2">
    <source>
        <dbReference type="ARBA" id="ARBA00023136"/>
    </source>
</evidence>
<reference evidence="9 10" key="1">
    <citation type="submission" date="2020-06" db="EMBL/GenBank/DDBJ databases">
        <authorList>
            <person name="Li R."/>
            <person name="Bekaert M."/>
        </authorList>
    </citation>
    <scope>NUCLEOTIDE SEQUENCE [LARGE SCALE GENOMIC DNA]</scope>
    <source>
        <strain evidence="10">wild</strain>
    </source>
</reference>
<dbReference type="Proteomes" id="UP000507470">
    <property type="component" value="Unassembled WGS sequence"/>
</dbReference>
<feature type="region of interest" description="Disordered" evidence="6">
    <location>
        <begin position="405"/>
        <end position="427"/>
    </location>
</feature>
<dbReference type="GO" id="GO:0016020">
    <property type="term" value="C:membrane"/>
    <property type="evidence" value="ECO:0007669"/>
    <property type="project" value="UniProtKB-SubCell"/>
</dbReference>
<keyword evidence="10" id="KW-1185">Reference proteome</keyword>